<name>A0A0E9PS83_ANGAN</name>
<reference evidence="1" key="2">
    <citation type="journal article" date="2015" name="Fish Shellfish Immunol.">
        <title>Early steps in the European eel (Anguilla anguilla)-Vibrio vulnificus interaction in the gills: Role of the RtxA13 toxin.</title>
        <authorList>
            <person name="Callol A."/>
            <person name="Pajuelo D."/>
            <person name="Ebbesson L."/>
            <person name="Teles M."/>
            <person name="MacKenzie S."/>
            <person name="Amaro C."/>
        </authorList>
    </citation>
    <scope>NUCLEOTIDE SEQUENCE</scope>
</reference>
<organism evidence="1">
    <name type="scientific">Anguilla anguilla</name>
    <name type="common">European freshwater eel</name>
    <name type="synonym">Muraena anguilla</name>
    <dbReference type="NCBI Taxonomy" id="7936"/>
    <lineage>
        <taxon>Eukaryota</taxon>
        <taxon>Metazoa</taxon>
        <taxon>Chordata</taxon>
        <taxon>Craniata</taxon>
        <taxon>Vertebrata</taxon>
        <taxon>Euteleostomi</taxon>
        <taxon>Actinopterygii</taxon>
        <taxon>Neopterygii</taxon>
        <taxon>Teleostei</taxon>
        <taxon>Anguilliformes</taxon>
        <taxon>Anguillidae</taxon>
        <taxon>Anguilla</taxon>
    </lineage>
</organism>
<reference evidence="1" key="1">
    <citation type="submission" date="2014-11" db="EMBL/GenBank/DDBJ databases">
        <authorList>
            <person name="Amaro Gonzalez C."/>
        </authorList>
    </citation>
    <scope>NUCLEOTIDE SEQUENCE</scope>
</reference>
<protein>
    <submittedName>
        <fullName evidence="1">Uncharacterized protein</fullName>
    </submittedName>
</protein>
<proteinExistence type="predicted"/>
<dbReference type="AlphaFoldDB" id="A0A0E9PS83"/>
<evidence type="ECO:0000313" key="1">
    <source>
        <dbReference type="EMBL" id="JAH07481.1"/>
    </source>
</evidence>
<accession>A0A0E9PS83</accession>
<dbReference type="EMBL" id="GBXM01101096">
    <property type="protein sequence ID" value="JAH07481.1"/>
    <property type="molecule type" value="Transcribed_RNA"/>
</dbReference>
<sequence>MGSEDFLFSICRDVRHCGKTGKAVIVISAGSAELAIFERSEVNDK</sequence>